<protein>
    <submittedName>
        <fullName evidence="2">Uncharacterized protein</fullName>
    </submittedName>
</protein>
<keyword evidence="3" id="KW-1185">Reference proteome</keyword>
<dbReference type="AlphaFoldDB" id="A0AAV4FDT3"/>
<evidence type="ECO:0000256" key="1">
    <source>
        <dbReference type="SAM" id="Phobius"/>
    </source>
</evidence>
<keyword evidence="1" id="KW-1133">Transmembrane helix</keyword>
<evidence type="ECO:0000313" key="3">
    <source>
        <dbReference type="Proteomes" id="UP000762676"/>
    </source>
</evidence>
<organism evidence="2 3">
    <name type="scientific">Elysia marginata</name>
    <dbReference type="NCBI Taxonomy" id="1093978"/>
    <lineage>
        <taxon>Eukaryota</taxon>
        <taxon>Metazoa</taxon>
        <taxon>Spiralia</taxon>
        <taxon>Lophotrochozoa</taxon>
        <taxon>Mollusca</taxon>
        <taxon>Gastropoda</taxon>
        <taxon>Heterobranchia</taxon>
        <taxon>Euthyneura</taxon>
        <taxon>Panpulmonata</taxon>
        <taxon>Sacoglossa</taxon>
        <taxon>Placobranchoidea</taxon>
        <taxon>Plakobranchidae</taxon>
        <taxon>Elysia</taxon>
    </lineage>
</organism>
<sequence length="114" mass="12383">MFNRHKLAAWDSPLHSLLSLKDLSSNSIIFYSSIIVIAAAAAANAVFRGRKIDSETFHSGLGTPCASFKCRSRLKDSPPTQLTITLEKKTGGLLFIASVSENKNDDLPANCFLI</sequence>
<feature type="transmembrane region" description="Helical" evidence="1">
    <location>
        <begin position="28"/>
        <end position="47"/>
    </location>
</feature>
<proteinExistence type="predicted"/>
<keyword evidence="1" id="KW-0812">Transmembrane</keyword>
<gene>
    <name evidence="2" type="ORF">ElyMa_003797100</name>
</gene>
<dbReference type="Proteomes" id="UP000762676">
    <property type="component" value="Unassembled WGS sequence"/>
</dbReference>
<comment type="caution">
    <text evidence="2">The sequence shown here is derived from an EMBL/GenBank/DDBJ whole genome shotgun (WGS) entry which is preliminary data.</text>
</comment>
<name>A0AAV4FDT3_9GAST</name>
<dbReference type="EMBL" id="BMAT01007760">
    <property type="protein sequence ID" value="GFR70848.1"/>
    <property type="molecule type" value="Genomic_DNA"/>
</dbReference>
<evidence type="ECO:0000313" key="2">
    <source>
        <dbReference type="EMBL" id="GFR70848.1"/>
    </source>
</evidence>
<keyword evidence="1" id="KW-0472">Membrane</keyword>
<reference evidence="2 3" key="1">
    <citation type="journal article" date="2021" name="Elife">
        <title>Chloroplast acquisition without the gene transfer in kleptoplastic sea slugs, Plakobranchus ocellatus.</title>
        <authorList>
            <person name="Maeda T."/>
            <person name="Takahashi S."/>
            <person name="Yoshida T."/>
            <person name="Shimamura S."/>
            <person name="Takaki Y."/>
            <person name="Nagai Y."/>
            <person name="Toyoda A."/>
            <person name="Suzuki Y."/>
            <person name="Arimoto A."/>
            <person name="Ishii H."/>
            <person name="Satoh N."/>
            <person name="Nishiyama T."/>
            <person name="Hasebe M."/>
            <person name="Maruyama T."/>
            <person name="Minagawa J."/>
            <person name="Obokata J."/>
            <person name="Shigenobu S."/>
        </authorList>
    </citation>
    <scope>NUCLEOTIDE SEQUENCE [LARGE SCALE GENOMIC DNA]</scope>
</reference>
<accession>A0AAV4FDT3</accession>